<evidence type="ECO:0000313" key="3">
    <source>
        <dbReference type="Proteomes" id="UP000036270"/>
    </source>
</evidence>
<keyword evidence="1" id="KW-1133">Transmembrane helix</keyword>
<dbReference type="STRING" id="67855.RO21_03065"/>
<name>A0A0J5P705_9PAST</name>
<dbReference type="AlphaFoldDB" id="A0A0J5P705"/>
<evidence type="ECO:0000313" key="2">
    <source>
        <dbReference type="EMBL" id="KMK52031.1"/>
    </source>
</evidence>
<reference evidence="2 3" key="1">
    <citation type="submission" date="2014-12" db="EMBL/GenBank/DDBJ databases">
        <title>Reclassification of Actinobacillus muris as Muribacter muris.</title>
        <authorList>
            <person name="Christensen H."/>
            <person name="Nicklas W."/>
            <person name="Bisgaard M."/>
        </authorList>
    </citation>
    <scope>NUCLEOTIDE SEQUENCE [LARGE SCALE GENOMIC DNA]</scope>
    <source>
        <strain evidence="2 3">Ackerman80-443D</strain>
    </source>
</reference>
<organism evidence="2 3">
    <name type="scientific">Muribacter muris</name>
    <dbReference type="NCBI Taxonomy" id="67855"/>
    <lineage>
        <taxon>Bacteria</taxon>
        <taxon>Pseudomonadati</taxon>
        <taxon>Pseudomonadota</taxon>
        <taxon>Gammaproteobacteria</taxon>
        <taxon>Pasteurellales</taxon>
        <taxon>Pasteurellaceae</taxon>
        <taxon>Muribacter</taxon>
    </lineage>
</organism>
<sequence>MAILLFVDFGFAHSLHLVAQYDGQNISGKAYYSDMTPAAQTYVEAYREGEDKPAVEGQTNDQGYFQLALVSDKPLKVVVEGEEGHRSSTLVGKLALNTPSGSNEFAQLRTDIAQLGDKIYLQNILGGVGYILGIIGIFAWFKARKET</sequence>
<dbReference type="EMBL" id="JWIZ01000015">
    <property type="protein sequence ID" value="KMK52031.1"/>
    <property type="molecule type" value="Genomic_DNA"/>
</dbReference>
<proteinExistence type="predicted"/>
<comment type="caution">
    <text evidence="2">The sequence shown here is derived from an EMBL/GenBank/DDBJ whole genome shotgun (WGS) entry which is preliminary data.</text>
</comment>
<evidence type="ECO:0000256" key="1">
    <source>
        <dbReference type="SAM" id="Phobius"/>
    </source>
</evidence>
<keyword evidence="1" id="KW-0472">Membrane</keyword>
<feature type="transmembrane region" description="Helical" evidence="1">
    <location>
        <begin position="119"/>
        <end position="141"/>
    </location>
</feature>
<keyword evidence="1" id="KW-0812">Transmembrane</keyword>
<gene>
    <name evidence="2" type="ORF">RO21_03065</name>
</gene>
<dbReference type="Proteomes" id="UP000036270">
    <property type="component" value="Unassembled WGS sequence"/>
</dbReference>
<accession>A0A0J5P705</accession>
<protein>
    <submittedName>
        <fullName evidence="2">Uncharacterized protein</fullName>
    </submittedName>
</protein>
<dbReference type="PATRIC" id="fig|67855.3.peg.379"/>
<keyword evidence="3" id="KW-1185">Reference proteome</keyword>